<dbReference type="InterPro" id="IPR012795">
    <property type="entry name" value="tRNA_Ile_lys_synt_N"/>
</dbReference>
<reference evidence="10" key="1">
    <citation type="submission" date="2023-07" db="EMBL/GenBank/DDBJ databases">
        <title>Genomic Encyclopedia of Type Strains, Phase IV (KMG-IV): sequencing the most valuable type-strain genomes for metagenomic binning, comparative biology and taxonomic classification.</title>
        <authorList>
            <person name="Goeker M."/>
        </authorList>
    </citation>
    <scope>NUCLEOTIDE SEQUENCE</scope>
    <source>
        <strain evidence="10">DSM 24202</strain>
    </source>
</reference>
<name>A0AAE3VGB9_9BACT</name>
<protein>
    <recommendedName>
        <fullName evidence="8">tRNA(Ile)-lysidine synthase</fullName>
        <ecNumber evidence="8">6.3.4.19</ecNumber>
    </recommendedName>
    <alternativeName>
        <fullName evidence="8">tRNA(Ile)-2-lysyl-cytidine synthase</fullName>
    </alternativeName>
    <alternativeName>
        <fullName evidence="8">tRNA(Ile)-lysidine synthetase</fullName>
    </alternativeName>
</protein>
<organism evidence="10 11">
    <name type="scientific">Oligosphaera ethanolica</name>
    <dbReference type="NCBI Taxonomy" id="760260"/>
    <lineage>
        <taxon>Bacteria</taxon>
        <taxon>Pseudomonadati</taxon>
        <taxon>Lentisphaerota</taxon>
        <taxon>Oligosphaeria</taxon>
        <taxon>Oligosphaerales</taxon>
        <taxon>Oligosphaeraceae</taxon>
        <taxon>Oligosphaera</taxon>
    </lineage>
</organism>
<comment type="function">
    <text evidence="8">Ligates lysine onto the cytidine present at position 34 of the AUA codon-specific tRNA(Ile) that contains the anticodon CAU, in an ATP-dependent manner. Cytidine is converted to lysidine, thus changing the amino acid specificity of the tRNA from methionine to isoleucine.</text>
</comment>
<gene>
    <name evidence="8" type="primary">tilS</name>
    <name evidence="10" type="ORF">J3R75_001761</name>
</gene>
<proteinExistence type="inferred from homology"/>
<dbReference type="GO" id="GO:0006400">
    <property type="term" value="P:tRNA modification"/>
    <property type="evidence" value="ECO:0007669"/>
    <property type="project" value="UniProtKB-UniRule"/>
</dbReference>
<feature type="domain" description="Lysidine-tRNA(Ile) synthetase C-terminal" evidence="9">
    <location>
        <begin position="393"/>
        <end position="465"/>
    </location>
</feature>
<dbReference type="SUPFAM" id="SSF82829">
    <property type="entry name" value="MesJ substrate recognition domain-like"/>
    <property type="match status" value="1"/>
</dbReference>
<dbReference type="Gene3D" id="1.20.59.20">
    <property type="match status" value="1"/>
</dbReference>
<keyword evidence="2 8" id="KW-0963">Cytoplasm</keyword>
<evidence type="ECO:0000256" key="5">
    <source>
        <dbReference type="ARBA" id="ARBA00022741"/>
    </source>
</evidence>
<dbReference type="Proteomes" id="UP001238163">
    <property type="component" value="Unassembled WGS sequence"/>
</dbReference>
<dbReference type="Pfam" id="PF01171">
    <property type="entry name" value="ATP_bind_3"/>
    <property type="match status" value="1"/>
</dbReference>
<comment type="similarity">
    <text evidence="8">Belongs to the tRNA(Ile)-lysidine synthase family.</text>
</comment>
<dbReference type="GO" id="GO:0032267">
    <property type="term" value="F:tRNA(Ile)-lysidine synthase activity"/>
    <property type="evidence" value="ECO:0007669"/>
    <property type="project" value="UniProtKB-EC"/>
</dbReference>
<dbReference type="GO" id="GO:0005737">
    <property type="term" value="C:cytoplasm"/>
    <property type="evidence" value="ECO:0007669"/>
    <property type="project" value="UniProtKB-SubCell"/>
</dbReference>
<dbReference type="InterPro" id="IPR012094">
    <property type="entry name" value="tRNA_Ile_lys_synt"/>
</dbReference>
<dbReference type="Gene3D" id="3.40.50.620">
    <property type="entry name" value="HUPs"/>
    <property type="match status" value="1"/>
</dbReference>
<dbReference type="NCBIfam" id="TIGR02433">
    <property type="entry name" value="lysidine_TilS_C"/>
    <property type="match status" value="1"/>
</dbReference>
<dbReference type="InterPro" id="IPR015262">
    <property type="entry name" value="tRNA_Ile_lys_synt_subst-bd"/>
</dbReference>
<evidence type="ECO:0000256" key="3">
    <source>
        <dbReference type="ARBA" id="ARBA00022598"/>
    </source>
</evidence>
<dbReference type="InterPro" id="IPR014729">
    <property type="entry name" value="Rossmann-like_a/b/a_fold"/>
</dbReference>
<keyword evidence="6 8" id="KW-0067">ATP-binding</keyword>
<dbReference type="RefSeq" id="WP_307261111.1">
    <property type="nucleotide sequence ID" value="NZ_JAUSVL010000001.1"/>
</dbReference>
<evidence type="ECO:0000259" key="9">
    <source>
        <dbReference type="SMART" id="SM00977"/>
    </source>
</evidence>
<keyword evidence="11" id="KW-1185">Reference proteome</keyword>
<keyword evidence="3 8" id="KW-0436">Ligase</keyword>
<dbReference type="InterPro" id="IPR011063">
    <property type="entry name" value="TilS/TtcA_N"/>
</dbReference>
<comment type="domain">
    <text evidence="8">The N-terminal region contains the highly conserved SGGXDS motif, predicted to be a P-loop motif involved in ATP binding.</text>
</comment>
<evidence type="ECO:0000256" key="1">
    <source>
        <dbReference type="ARBA" id="ARBA00004496"/>
    </source>
</evidence>
<dbReference type="InterPro" id="IPR012796">
    <property type="entry name" value="Lysidine-tRNA-synth_C"/>
</dbReference>
<dbReference type="EMBL" id="JAUSVL010000001">
    <property type="protein sequence ID" value="MDQ0289654.1"/>
    <property type="molecule type" value="Genomic_DNA"/>
</dbReference>
<keyword evidence="5 8" id="KW-0547">Nucleotide-binding</keyword>
<feature type="binding site" evidence="8">
    <location>
        <begin position="27"/>
        <end position="32"/>
    </location>
    <ligand>
        <name>ATP</name>
        <dbReference type="ChEBI" id="CHEBI:30616"/>
    </ligand>
</feature>
<dbReference type="AlphaFoldDB" id="A0AAE3VGB9"/>
<accession>A0AAE3VGB9</accession>
<dbReference type="SUPFAM" id="SSF56037">
    <property type="entry name" value="PheT/TilS domain"/>
    <property type="match status" value="1"/>
</dbReference>
<dbReference type="Pfam" id="PF09179">
    <property type="entry name" value="TilS"/>
    <property type="match status" value="1"/>
</dbReference>
<evidence type="ECO:0000256" key="7">
    <source>
        <dbReference type="ARBA" id="ARBA00048539"/>
    </source>
</evidence>
<evidence type="ECO:0000256" key="8">
    <source>
        <dbReference type="HAMAP-Rule" id="MF_01161"/>
    </source>
</evidence>
<dbReference type="SMART" id="SM00977">
    <property type="entry name" value="TilS_C"/>
    <property type="match status" value="1"/>
</dbReference>
<dbReference type="SUPFAM" id="SSF52402">
    <property type="entry name" value="Adenine nucleotide alpha hydrolases-like"/>
    <property type="match status" value="1"/>
</dbReference>
<dbReference type="EC" id="6.3.4.19" evidence="8"/>
<dbReference type="CDD" id="cd01992">
    <property type="entry name" value="TilS_N"/>
    <property type="match status" value="1"/>
</dbReference>
<dbReference type="GO" id="GO:0005524">
    <property type="term" value="F:ATP binding"/>
    <property type="evidence" value="ECO:0007669"/>
    <property type="project" value="UniProtKB-UniRule"/>
</dbReference>
<dbReference type="PANTHER" id="PTHR43033:SF1">
    <property type="entry name" value="TRNA(ILE)-LYSIDINE SYNTHASE-RELATED"/>
    <property type="match status" value="1"/>
</dbReference>
<comment type="caution">
    <text evidence="10">The sequence shown here is derived from an EMBL/GenBank/DDBJ whole genome shotgun (WGS) entry which is preliminary data.</text>
</comment>
<dbReference type="HAMAP" id="MF_01161">
    <property type="entry name" value="tRNA_Ile_lys_synt"/>
    <property type="match status" value="1"/>
</dbReference>
<evidence type="ECO:0000256" key="2">
    <source>
        <dbReference type="ARBA" id="ARBA00022490"/>
    </source>
</evidence>
<evidence type="ECO:0000313" key="10">
    <source>
        <dbReference type="EMBL" id="MDQ0289654.1"/>
    </source>
</evidence>
<evidence type="ECO:0000256" key="4">
    <source>
        <dbReference type="ARBA" id="ARBA00022694"/>
    </source>
</evidence>
<dbReference type="Pfam" id="PF11734">
    <property type="entry name" value="TilS_C"/>
    <property type="match status" value="1"/>
</dbReference>
<sequence length="473" mass="51958">MIDISDQVRFFLQSHDLSGSRLLVGFSGGADSTALLLALLAAGGEGVSAVHCHHGLRGADADADAAWCRSFCEQRGIAFRLEYLDVPGERLSGESMEEAGRRLRLALWQRLAADGRPAAVFLGHHGDDVMEDLVMRLARGANCSGLTGLREERRMGDVRLLRPLLSCRRADIESWLLAQGISDWRCDHSNSDRAYRRNAVRHDLMPRFRAIFGEDQGLQQAARVLRMDADYLEMAAREAYGKLRDLRDWQALHPALRQRVLRMWLDEHAGPGIIPGAALVARLQDACESQRERGGTSYIPVRKGLAIAVSDAGLAVANPTALPVVSGCDAGANAGAGAVLSRDWDWRREPKFLCANGTVLQATLLPAGDERKASANANANEELFAASVLPAVLTVRTWQAGDRMQPFASNHRKKLQDIFTDAKIGREDRRCWPVLCAGDEIIWLPGLRRAEFGRVDEQAGEVVRFRCIAPPGC</sequence>
<dbReference type="NCBIfam" id="TIGR02432">
    <property type="entry name" value="lysidine_TilS_N"/>
    <property type="match status" value="1"/>
</dbReference>
<keyword evidence="4 8" id="KW-0819">tRNA processing</keyword>
<comment type="subcellular location">
    <subcellularLocation>
        <location evidence="1 8">Cytoplasm</location>
    </subcellularLocation>
</comment>
<comment type="catalytic activity">
    <reaction evidence="7 8">
        <text>cytidine(34) in tRNA(Ile2) + L-lysine + ATP = lysidine(34) in tRNA(Ile2) + AMP + diphosphate + H(+)</text>
        <dbReference type="Rhea" id="RHEA:43744"/>
        <dbReference type="Rhea" id="RHEA-COMP:10625"/>
        <dbReference type="Rhea" id="RHEA-COMP:10670"/>
        <dbReference type="ChEBI" id="CHEBI:15378"/>
        <dbReference type="ChEBI" id="CHEBI:30616"/>
        <dbReference type="ChEBI" id="CHEBI:32551"/>
        <dbReference type="ChEBI" id="CHEBI:33019"/>
        <dbReference type="ChEBI" id="CHEBI:82748"/>
        <dbReference type="ChEBI" id="CHEBI:83665"/>
        <dbReference type="ChEBI" id="CHEBI:456215"/>
        <dbReference type="EC" id="6.3.4.19"/>
    </reaction>
</comment>
<evidence type="ECO:0000313" key="11">
    <source>
        <dbReference type="Proteomes" id="UP001238163"/>
    </source>
</evidence>
<evidence type="ECO:0000256" key="6">
    <source>
        <dbReference type="ARBA" id="ARBA00022840"/>
    </source>
</evidence>
<dbReference type="PANTHER" id="PTHR43033">
    <property type="entry name" value="TRNA(ILE)-LYSIDINE SYNTHASE-RELATED"/>
    <property type="match status" value="1"/>
</dbReference>